<comment type="caution">
    <text evidence="1">The sequence shown here is derived from an EMBL/GenBank/DDBJ whole genome shotgun (WGS) entry which is preliminary data.</text>
</comment>
<dbReference type="EMBL" id="LAZR01051982">
    <property type="protein sequence ID" value="KKK83974.1"/>
    <property type="molecule type" value="Genomic_DNA"/>
</dbReference>
<protein>
    <submittedName>
        <fullName evidence="1">Uncharacterized protein</fullName>
    </submittedName>
</protein>
<evidence type="ECO:0000313" key="1">
    <source>
        <dbReference type="EMBL" id="KKK83974.1"/>
    </source>
</evidence>
<sequence>MKKYNLELNENQIGELMKALDFYTRIS</sequence>
<dbReference type="AlphaFoldDB" id="A0A0F9B007"/>
<proteinExistence type="predicted"/>
<name>A0A0F9B007_9ZZZZ</name>
<organism evidence="1">
    <name type="scientific">marine sediment metagenome</name>
    <dbReference type="NCBI Taxonomy" id="412755"/>
    <lineage>
        <taxon>unclassified sequences</taxon>
        <taxon>metagenomes</taxon>
        <taxon>ecological metagenomes</taxon>
    </lineage>
</organism>
<feature type="non-terminal residue" evidence="1">
    <location>
        <position position="27"/>
    </location>
</feature>
<reference evidence="1" key="1">
    <citation type="journal article" date="2015" name="Nature">
        <title>Complex archaea that bridge the gap between prokaryotes and eukaryotes.</title>
        <authorList>
            <person name="Spang A."/>
            <person name="Saw J.H."/>
            <person name="Jorgensen S.L."/>
            <person name="Zaremba-Niedzwiedzka K."/>
            <person name="Martijn J."/>
            <person name="Lind A.E."/>
            <person name="van Eijk R."/>
            <person name="Schleper C."/>
            <person name="Guy L."/>
            <person name="Ettema T.J."/>
        </authorList>
    </citation>
    <scope>NUCLEOTIDE SEQUENCE</scope>
</reference>
<gene>
    <name evidence="1" type="ORF">LCGC14_2788050</name>
</gene>
<accession>A0A0F9B007</accession>